<dbReference type="SUPFAM" id="SSF53448">
    <property type="entry name" value="Nucleotide-diphospho-sugar transferases"/>
    <property type="match status" value="1"/>
</dbReference>
<accession>A0A852T284</accession>
<sequence length="207" mass="21754">MTAVVVIAKECLPGRVKTRLQPEFTAVEAAAIATAALTDTLRVAGALPASRRILYFDGAVPPAAAAGWEVLPQRSGGLDARIAALFDMLHEPVLLLGMDTPHVDPDTLTAVFADDPDVDAWFGPATDGGFWALALRRPDGALVRGVPMSTEATGFHQLERLRSAGLRVRLLPPLTDIDTAADVPAAALRSPALARTLDQLRPAGVPA</sequence>
<protein>
    <recommendedName>
        <fullName evidence="3">DUF2064 domain-containing protein</fullName>
    </recommendedName>
</protein>
<dbReference type="Gene3D" id="3.90.550.10">
    <property type="entry name" value="Spore Coat Polysaccharide Biosynthesis Protein SpsA, Chain A"/>
    <property type="match status" value="1"/>
</dbReference>
<dbReference type="PANTHER" id="PTHR36529:SF1">
    <property type="entry name" value="GLYCOSYLTRANSFERASE"/>
    <property type="match status" value="1"/>
</dbReference>
<reference evidence="1 2" key="1">
    <citation type="submission" date="2020-07" db="EMBL/GenBank/DDBJ databases">
        <title>Sequencing the genomes of 1000 actinobacteria strains.</title>
        <authorList>
            <person name="Klenk H.-P."/>
        </authorList>
    </citation>
    <scope>NUCLEOTIDE SEQUENCE [LARGE SCALE GENOMIC DNA]</scope>
    <source>
        <strain evidence="1 2">DSM 23871</strain>
    </source>
</reference>
<dbReference type="AlphaFoldDB" id="A0A852T284"/>
<dbReference type="InterPro" id="IPR029044">
    <property type="entry name" value="Nucleotide-diphossugar_trans"/>
</dbReference>
<dbReference type="RefSeq" id="WP_179457025.1">
    <property type="nucleotide sequence ID" value="NZ_BAAAPX010000001.1"/>
</dbReference>
<dbReference type="PANTHER" id="PTHR36529">
    <property type="entry name" value="SLL1095 PROTEIN"/>
    <property type="match status" value="1"/>
</dbReference>
<proteinExistence type="predicted"/>
<comment type="caution">
    <text evidence="1">The sequence shown here is derived from an EMBL/GenBank/DDBJ whole genome shotgun (WGS) entry which is preliminary data.</text>
</comment>
<evidence type="ECO:0000313" key="2">
    <source>
        <dbReference type="Proteomes" id="UP000589620"/>
    </source>
</evidence>
<gene>
    <name evidence="1" type="ORF">BJ963_002482</name>
</gene>
<keyword evidence="2" id="KW-1185">Reference proteome</keyword>
<dbReference type="InterPro" id="IPR018641">
    <property type="entry name" value="Trfase_1_rSAM/seldom-assoc"/>
</dbReference>
<evidence type="ECO:0000313" key="1">
    <source>
        <dbReference type="EMBL" id="NYD74963.1"/>
    </source>
</evidence>
<dbReference type="EMBL" id="JACCBJ010000001">
    <property type="protein sequence ID" value="NYD74963.1"/>
    <property type="molecule type" value="Genomic_DNA"/>
</dbReference>
<dbReference type="Pfam" id="PF09837">
    <property type="entry name" value="DUF2064"/>
    <property type="match status" value="1"/>
</dbReference>
<organism evidence="1 2">
    <name type="scientific">Leifsonia soli</name>
    <dbReference type="NCBI Taxonomy" id="582665"/>
    <lineage>
        <taxon>Bacteria</taxon>
        <taxon>Bacillati</taxon>
        <taxon>Actinomycetota</taxon>
        <taxon>Actinomycetes</taxon>
        <taxon>Micrococcales</taxon>
        <taxon>Microbacteriaceae</taxon>
        <taxon>Leifsonia</taxon>
    </lineage>
</organism>
<evidence type="ECO:0008006" key="3">
    <source>
        <dbReference type="Google" id="ProtNLM"/>
    </source>
</evidence>
<name>A0A852T284_9MICO</name>
<dbReference type="Proteomes" id="UP000589620">
    <property type="component" value="Unassembled WGS sequence"/>
</dbReference>